<name>A0A401XML9_9FLAO</name>
<dbReference type="GO" id="GO:0003735">
    <property type="term" value="F:structural constituent of ribosome"/>
    <property type="evidence" value="ECO:0007669"/>
    <property type="project" value="InterPro"/>
</dbReference>
<evidence type="ECO:0000256" key="8">
    <source>
        <dbReference type="HAMAP-Rule" id="MF_00500"/>
    </source>
</evidence>
<reference evidence="9 10" key="1">
    <citation type="submission" date="2018-11" db="EMBL/GenBank/DDBJ databases">
        <title>Schleiferia aggregans sp. nov., a moderately thermophilic heterotrophic bacterium isolated from microbial mats at a terrestrial hot spring.</title>
        <authorList>
            <person name="Iino T."/>
            <person name="Ohkuma M."/>
            <person name="Haruta S."/>
        </authorList>
    </citation>
    <scope>NUCLEOTIDE SEQUENCE [LARGE SCALE GENOMIC DNA]</scope>
    <source>
        <strain evidence="9 10">LA</strain>
    </source>
</reference>
<evidence type="ECO:0000256" key="2">
    <source>
        <dbReference type="ARBA" id="ARBA00007634"/>
    </source>
</evidence>
<evidence type="ECO:0000256" key="7">
    <source>
        <dbReference type="ARBA" id="ARBA00035136"/>
    </source>
</evidence>
<comment type="caution">
    <text evidence="9">The sequence shown here is derived from an EMBL/GenBank/DDBJ whole genome shotgun (WGS) entry which is preliminary data.</text>
</comment>
<gene>
    <name evidence="8 9" type="primary">rpsT</name>
    <name evidence="9" type="ORF">JCM31826_17360</name>
</gene>
<evidence type="ECO:0000256" key="4">
    <source>
        <dbReference type="ARBA" id="ARBA00022884"/>
    </source>
</evidence>
<evidence type="ECO:0000256" key="1">
    <source>
        <dbReference type="ARBA" id="ARBA00003134"/>
    </source>
</evidence>
<dbReference type="GO" id="GO:0070181">
    <property type="term" value="F:small ribosomal subunit rRNA binding"/>
    <property type="evidence" value="ECO:0007669"/>
    <property type="project" value="TreeGrafter"/>
</dbReference>
<keyword evidence="6 8" id="KW-0687">Ribonucleoprotein</keyword>
<dbReference type="GO" id="GO:0006412">
    <property type="term" value="P:translation"/>
    <property type="evidence" value="ECO:0007669"/>
    <property type="project" value="UniProtKB-UniRule"/>
</dbReference>
<sequence>MGYNQKTGLDKMANHKSALKRIRQNEKRRLHNRYYYKTARNAVKRLRAMTDSNEAAQVLPKVISMVDKLVKRGIIHKNKSANLKSKLMRHVNKLKAATA</sequence>
<dbReference type="Proteomes" id="UP000286715">
    <property type="component" value="Unassembled WGS sequence"/>
</dbReference>
<keyword evidence="4 8" id="KW-0694">RNA-binding</keyword>
<protein>
    <recommendedName>
        <fullName evidence="7 8">Small ribosomal subunit protein bS20</fullName>
    </recommendedName>
</protein>
<comment type="similarity">
    <text evidence="2 8">Belongs to the bacterial ribosomal protein bS20 family.</text>
</comment>
<dbReference type="Gene3D" id="1.20.58.110">
    <property type="entry name" value="Ribosomal protein S20"/>
    <property type="match status" value="1"/>
</dbReference>
<dbReference type="PANTHER" id="PTHR33398:SF1">
    <property type="entry name" value="SMALL RIBOSOMAL SUBUNIT PROTEIN BS20C"/>
    <property type="match status" value="1"/>
</dbReference>
<keyword evidence="10" id="KW-1185">Reference proteome</keyword>
<evidence type="ECO:0000256" key="3">
    <source>
        <dbReference type="ARBA" id="ARBA00022730"/>
    </source>
</evidence>
<dbReference type="AlphaFoldDB" id="A0A401XML9"/>
<evidence type="ECO:0000313" key="9">
    <source>
        <dbReference type="EMBL" id="GCD78254.1"/>
    </source>
</evidence>
<comment type="function">
    <text evidence="1 8">Binds directly to 16S ribosomal RNA.</text>
</comment>
<dbReference type="HAMAP" id="MF_00500">
    <property type="entry name" value="Ribosomal_bS20"/>
    <property type="match status" value="1"/>
</dbReference>
<dbReference type="PANTHER" id="PTHR33398">
    <property type="entry name" value="30S RIBOSOMAL PROTEIN S20"/>
    <property type="match status" value="1"/>
</dbReference>
<organism evidence="9 10">
    <name type="scientific">Thermaurantimonas aggregans</name>
    <dbReference type="NCBI Taxonomy" id="2173829"/>
    <lineage>
        <taxon>Bacteria</taxon>
        <taxon>Pseudomonadati</taxon>
        <taxon>Bacteroidota</taxon>
        <taxon>Flavobacteriia</taxon>
        <taxon>Flavobacteriales</taxon>
        <taxon>Schleiferiaceae</taxon>
        <taxon>Thermaurantimonas</taxon>
    </lineage>
</organism>
<dbReference type="InterPro" id="IPR002583">
    <property type="entry name" value="Ribosomal_bS20"/>
</dbReference>
<keyword evidence="3 8" id="KW-0699">rRNA-binding</keyword>
<keyword evidence="5 8" id="KW-0689">Ribosomal protein</keyword>
<accession>A0A401XML9</accession>
<dbReference type="InterPro" id="IPR036510">
    <property type="entry name" value="Ribosomal_bS20_sf"/>
</dbReference>
<dbReference type="NCBIfam" id="TIGR00029">
    <property type="entry name" value="S20"/>
    <property type="match status" value="1"/>
</dbReference>
<proteinExistence type="inferred from homology"/>
<dbReference type="Pfam" id="PF01649">
    <property type="entry name" value="Ribosomal_S20p"/>
    <property type="match status" value="1"/>
</dbReference>
<evidence type="ECO:0000256" key="5">
    <source>
        <dbReference type="ARBA" id="ARBA00022980"/>
    </source>
</evidence>
<evidence type="ECO:0000256" key="6">
    <source>
        <dbReference type="ARBA" id="ARBA00023274"/>
    </source>
</evidence>
<dbReference type="SUPFAM" id="SSF46992">
    <property type="entry name" value="Ribosomal protein S20"/>
    <property type="match status" value="1"/>
</dbReference>
<evidence type="ECO:0000313" key="10">
    <source>
        <dbReference type="Proteomes" id="UP000286715"/>
    </source>
</evidence>
<dbReference type="EMBL" id="BHZE01000019">
    <property type="protein sequence ID" value="GCD78254.1"/>
    <property type="molecule type" value="Genomic_DNA"/>
</dbReference>
<dbReference type="GO" id="GO:0015935">
    <property type="term" value="C:small ribosomal subunit"/>
    <property type="evidence" value="ECO:0007669"/>
    <property type="project" value="TreeGrafter"/>
</dbReference>
<dbReference type="GO" id="GO:0005829">
    <property type="term" value="C:cytosol"/>
    <property type="evidence" value="ECO:0007669"/>
    <property type="project" value="TreeGrafter"/>
</dbReference>